<proteinExistence type="inferred from homology"/>
<dbReference type="Pfam" id="PF00291">
    <property type="entry name" value="PALP"/>
    <property type="match status" value="1"/>
</dbReference>
<name>A0A4R1R0B2_9FIRM</name>
<dbReference type="GO" id="GO:0005737">
    <property type="term" value="C:cytoplasm"/>
    <property type="evidence" value="ECO:0007669"/>
    <property type="project" value="TreeGrafter"/>
</dbReference>
<dbReference type="PANTHER" id="PTHR43515:SF1">
    <property type="entry name" value="THREONINE SYNTHASE-LIKE 1"/>
    <property type="match status" value="1"/>
</dbReference>
<dbReference type="STRING" id="1650663.GCA_001486665_00437"/>
<evidence type="ECO:0000259" key="6">
    <source>
        <dbReference type="Pfam" id="PF00291"/>
    </source>
</evidence>
<evidence type="ECO:0000259" key="7">
    <source>
        <dbReference type="Pfam" id="PF14821"/>
    </source>
</evidence>
<dbReference type="InterPro" id="IPR037158">
    <property type="entry name" value="Thr_synth_N_sf"/>
</dbReference>
<dbReference type="Gene3D" id="3.90.1380.10">
    <property type="entry name" value="Threonine synthase, N-terminal domain"/>
    <property type="match status" value="1"/>
</dbReference>
<dbReference type="Pfam" id="PF14821">
    <property type="entry name" value="Thr_synth_N"/>
    <property type="match status" value="1"/>
</dbReference>
<feature type="modified residue" description="N6-(pyridoxal phosphate)lysine" evidence="5">
    <location>
        <position position="109"/>
    </location>
</feature>
<comment type="caution">
    <text evidence="8">The sequence shown here is derived from an EMBL/GenBank/DDBJ whole genome shotgun (WGS) entry which is preliminary data.</text>
</comment>
<evidence type="ECO:0000256" key="5">
    <source>
        <dbReference type="PIRSR" id="PIRSR604450-51"/>
    </source>
</evidence>
<evidence type="ECO:0000313" key="8">
    <source>
        <dbReference type="EMBL" id="TCL58725.1"/>
    </source>
</evidence>
<dbReference type="InterPro" id="IPR001926">
    <property type="entry name" value="TrpB-like_PALP"/>
</dbReference>
<dbReference type="OrthoDB" id="9763107at2"/>
<dbReference type="EC" id="4.2.3.1" evidence="4"/>
<protein>
    <recommendedName>
        <fullName evidence="4">Threonine synthase</fullName>
        <ecNumber evidence="4">4.2.3.1</ecNumber>
    </recommendedName>
</protein>
<evidence type="ECO:0000313" key="9">
    <source>
        <dbReference type="Proteomes" id="UP000295184"/>
    </source>
</evidence>
<dbReference type="Gene3D" id="3.40.50.1100">
    <property type="match status" value="2"/>
</dbReference>
<dbReference type="InterPro" id="IPR004450">
    <property type="entry name" value="Thr_synthase-like"/>
</dbReference>
<dbReference type="GO" id="GO:0004795">
    <property type="term" value="F:threonine synthase activity"/>
    <property type="evidence" value="ECO:0007669"/>
    <property type="project" value="UniProtKB-UniRule"/>
</dbReference>
<dbReference type="InterPro" id="IPR036052">
    <property type="entry name" value="TrpB-like_PALP_sf"/>
</dbReference>
<keyword evidence="3 5" id="KW-0663">Pyridoxal phosphate</keyword>
<comment type="cofactor">
    <cofactor evidence="1 5">
        <name>pyridoxal 5'-phosphate</name>
        <dbReference type="ChEBI" id="CHEBI:597326"/>
    </cofactor>
</comment>
<gene>
    <name evidence="8" type="ORF">EDD77_10780</name>
</gene>
<dbReference type="GO" id="GO:0009088">
    <property type="term" value="P:threonine biosynthetic process"/>
    <property type="evidence" value="ECO:0007669"/>
    <property type="project" value="UniProtKB-UniRule"/>
</dbReference>
<evidence type="ECO:0000256" key="1">
    <source>
        <dbReference type="ARBA" id="ARBA00001933"/>
    </source>
</evidence>
<feature type="domain" description="Tryptophan synthase beta chain-like PALP" evidence="6">
    <location>
        <begin position="93"/>
        <end position="421"/>
    </location>
</feature>
<dbReference type="PANTHER" id="PTHR43515">
    <property type="entry name" value="THREONINE SYNTHASE-LIKE 1"/>
    <property type="match status" value="1"/>
</dbReference>
<dbReference type="Proteomes" id="UP000295184">
    <property type="component" value="Unassembled WGS sequence"/>
</dbReference>
<evidence type="ECO:0000256" key="4">
    <source>
        <dbReference type="NCBIfam" id="TIGR00260"/>
    </source>
</evidence>
<dbReference type="RefSeq" id="WP_058962959.1">
    <property type="nucleotide sequence ID" value="NZ_CABKVM010000012.1"/>
</dbReference>
<dbReference type="NCBIfam" id="TIGR00260">
    <property type="entry name" value="thrC"/>
    <property type="match status" value="1"/>
</dbReference>
<organism evidence="8 9">
    <name type="scientific">Allofournierella massiliensis</name>
    <dbReference type="NCBI Taxonomy" id="1650663"/>
    <lineage>
        <taxon>Bacteria</taxon>
        <taxon>Bacillati</taxon>
        <taxon>Bacillota</taxon>
        <taxon>Clostridia</taxon>
        <taxon>Eubacteriales</taxon>
        <taxon>Oscillospiraceae</taxon>
        <taxon>Allofournierella</taxon>
    </lineage>
</organism>
<dbReference type="EMBL" id="SLUM01000007">
    <property type="protein sequence ID" value="TCL58725.1"/>
    <property type="molecule type" value="Genomic_DNA"/>
</dbReference>
<evidence type="ECO:0000256" key="3">
    <source>
        <dbReference type="ARBA" id="ARBA00022898"/>
    </source>
</evidence>
<feature type="domain" description="Threonine synthase N-terminal" evidence="7">
    <location>
        <begin position="2"/>
        <end position="77"/>
    </location>
</feature>
<dbReference type="AlphaFoldDB" id="A0A4R1R0B2"/>
<sequence>MQFFSTRNAGSRVSAAQAIVQGLSSEGGLFVPESFPQADLKTACEKSSYAELAAYVLGLVLPGYPQEFVSEATEKTYGTAFQGKAGYLHAVNKDLYSLELWHGPTCAFKDYALQIMPKLLVKGKELLGRSELTYILVATSGDTGKAALAGYQDVPGVKIAVFYPSHGTSQVQRLQMTTQQGDNVAVYAVNGNFDDAQTGVKKVFADQELGRQLAGQNVCLSSANSINWGRLAPQIVYYFAAYRQLLEQGRIQMGEAVDFCVPTGNFGDILAGYYAKRMGLPVGRLVCASNRNNVLTEFLKTGHYDARRTFYRTTSPSMDILVSSNLERLLYHVCEDTEKVSGWMEQLRTQGHYQVDEQCLKKIQEIFSAGCTDDEQAAEEISAMFHGNQYLCDPHTAVAFRVAQEYKNEISSGAPMVVLSTASPFKFPGDVLEALGQPVPEDEFEAMRQLAAHTNAPVPQALASLQGQKERFDRVIEPEQIREIAQSL</sequence>
<evidence type="ECO:0000256" key="2">
    <source>
        <dbReference type="ARBA" id="ARBA00005517"/>
    </source>
</evidence>
<comment type="similarity">
    <text evidence="2">Belongs to the threonine synthase family.</text>
</comment>
<dbReference type="CDD" id="cd01560">
    <property type="entry name" value="Thr-synth_2"/>
    <property type="match status" value="1"/>
</dbReference>
<reference evidence="8 9" key="1">
    <citation type="submission" date="2019-03" db="EMBL/GenBank/DDBJ databases">
        <title>Genomic Encyclopedia of Type Strains, Phase IV (KMG-IV): sequencing the most valuable type-strain genomes for metagenomic binning, comparative biology and taxonomic classification.</title>
        <authorList>
            <person name="Goeker M."/>
        </authorList>
    </citation>
    <scope>NUCLEOTIDE SEQUENCE [LARGE SCALE GENOMIC DNA]</scope>
    <source>
        <strain evidence="8 9">DSM 100451</strain>
    </source>
</reference>
<dbReference type="SUPFAM" id="SSF53686">
    <property type="entry name" value="Tryptophan synthase beta subunit-like PLP-dependent enzymes"/>
    <property type="match status" value="1"/>
</dbReference>
<accession>A0A4R1R0B2</accession>
<dbReference type="InterPro" id="IPR029144">
    <property type="entry name" value="Thr_synth_N"/>
</dbReference>